<sequence length="250" mass="28259">MKAERSILKSIVVRLGGFHTEMSLLGSIGQIMNSSGLSELLETVYASTAVGYMHLCFGHMFSDKAISRAVRGHFLTQTALTRLITSETYYFPQYTPGTDTDYPSQSYLYDKENFPKADTTCVDNQKPSESYQILSSEIEQLITVFEGIIQSNISIESLNDNPTINIESEHIITFRKSLKNCCTASLLFQDMYTVKLLRQFITAERTGNWNLHLKSLQQMLPYITASGHNLYAKSVHIYLQQMLNLPATKP</sequence>
<protein>
    <submittedName>
        <fullName evidence="1">Uncharacterized protein</fullName>
    </submittedName>
</protein>
<dbReference type="AlphaFoldDB" id="A0A8S3QAQ1"/>
<reference evidence="1" key="1">
    <citation type="submission" date="2021-03" db="EMBL/GenBank/DDBJ databases">
        <authorList>
            <person name="Bekaert M."/>
        </authorList>
    </citation>
    <scope>NUCLEOTIDE SEQUENCE</scope>
</reference>
<comment type="caution">
    <text evidence="1">The sequence shown here is derived from an EMBL/GenBank/DDBJ whole genome shotgun (WGS) entry which is preliminary data.</text>
</comment>
<accession>A0A8S3QAQ1</accession>
<dbReference type="OrthoDB" id="6753017at2759"/>
<dbReference type="Proteomes" id="UP000683360">
    <property type="component" value="Unassembled WGS sequence"/>
</dbReference>
<gene>
    <name evidence="1" type="ORF">MEDL_6909</name>
</gene>
<evidence type="ECO:0000313" key="1">
    <source>
        <dbReference type="EMBL" id="CAG2191757.1"/>
    </source>
</evidence>
<organism evidence="1 2">
    <name type="scientific">Mytilus edulis</name>
    <name type="common">Blue mussel</name>
    <dbReference type="NCBI Taxonomy" id="6550"/>
    <lineage>
        <taxon>Eukaryota</taxon>
        <taxon>Metazoa</taxon>
        <taxon>Spiralia</taxon>
        <taxon>Lophotrochozoa</taxon>
        <taxon>Mollusca</taxon>
        <taxon>Bivalvia</taxon>
        <taxon>Autobranchia</taxon>
        <taxon>Pteriomorphia</taxon>
        <taxon>Mytilida</taxon>
        <taxon>Mytiloidea</taxon>
        <taxon>Mytilidae</taxon>
        <taxon>Mytilinae</taxon>
        <taxon>Mytilus</taxon>
    </lineage>
</organism>
<keyword evidence="2" id="KW-1185">Reference proteome</keyword>
<name>A0A8S3QAQ1_MYTED</name>
<proteinExistence type="predicted"/>
<dbReference type="PANTHER" id="PTHR47018:SF1">
    <property type="entry name" value="TESMIN_TSO1-LIKE CXC DOMAIN-CONTAINING PROTEIN"/>
    <property type="match status" value="1"/>
</dbReference>
<dbReference type="PANTHER" id="PTHR47018">
    <property type="entry name" value="CXC DOMAIN-CONTAINING PROTEIN-RELATED"/>
    <property type="match status" value="1"/>
</dbReference>
<evidence type="ECO:0000313" key="2">
    <source>
        <dbReference type="Proteomes" id="UP000683360"/>
    </source>
</evidence>
<dbReference type="EMBL" id="CAJPWZ010000369">
    <property type="protein sequence ID" value="CAG2191757.1"/>
    <property type="molecule type" value="Genomic_DNA"/>
</dbReference>